<keyword evidence="3" id="KW-0479">Metal-binding</keyword>
<comment type="cofactor">
    <cofactor evidence="3">
        <name>FMN</name>
        <dbReference type="ChEBI" id="CHEBI:58210"/>
    </cofactor>
    <text evidence="3">Binds 1 FMN per subunit.</text>
</comment>
<dbReference type="SUPFAM" id="SSF52507">
    <property type="entry name" value="Homo-oligomeric flavin-containing Cys decarboxylases, HFCD"/>
    <property type="match status" value="1"/>
</dbReference>
<feature type="region of interest" description="Phosphopantothenate--cysteine ligase" evidence="3">
    <location>
        <begin position="189"/>
        <end position="401"/>
    </location>
</feature>
<dbReference type="EC" id="6.3.2.5" evidence="3"/>
<comment type="caution">
    <text evidence="3">Lacks conserved residue(s) required for the propagation of feature annotation.</text>
</comment>
<dbReference type="GO" id="GO:0010181">
    <property type="term" value="F:FMN binding"/>
    <property type="evidence" value="ECO:0007669"/>
    <property type="project" value="UniProtKB-UniRule"/>
</dbReference>
<dbReference type="GO" id="GO:0046872">
    <property type="term" value="F:metal ion binding"/>
    <property type="evidence" value="ECO:0007669"/>
    <property type="project" value="UniProtKB-KW"/>
</dbReference>
<dbReference type="InterPro" id="IPR035929">
    <property type="entry name" value="CoaB-like_sf"/>
</dbReference>
<dbReference type="Pfam" id="PF02441">
    <property type="entry name" value="Flavoprotein"/>
    <property type="match status" value="1"/>
</dbReference>
<feature type="binding site" evidence="3">
    <location>
        <position position="323"/>
    </location>
    <ligand>
        <name>CTP</name>
        <dbReference type="ChEBI" id="CHEBI:37563"/>
    </ligand>
</feature>
<dbReference type="RefSeq" id="WP_154438264.1">
    <property type="nucleotide sequence ID" value="NZ_JAHLPJ010000001.1"/>
</dbReference>
<dbReference type="GO" id="GO:0015937">
    <property type="term" value="P:coenzyme A biosynthetic process"/>
    <property type="evidence" value="ECO:0007669"/>
    <property type="project" value="UniProtKB-UniRule"/>
</dbReference>
<feature type="binding site" evidence="3">
    <location>
        <position position="337"/>
    </location>
    <ligand>
        <name>CTP</name>
        <dbReference type="ChEBI" id="CHEBI:37563"/>
    </ligand>
</feature>
<dbReference type="SUPFAM" id="SSF102645">
    <property type="entry name" value="CoaB-like"/>
    <property type="match status" value="1"/>
</dbReference>
<comment type="similarity">
    <text evidence="3 4">In the N-terminal section; belongs to the HFCD (homo-oligomeric flavin containing Cys decarboxylase) superfamily.</text>
</comment>
<name>A0A6N7XUS9_9FIRM</name>
<comment type="similarity">
    <text evidence="3 4">In the C-terminal section; belongs to the PPC synthetase family.</text>
</comment>
<comment type="pathway">
    <text evidence="3 4">Cofactor biosynthesis; coenzyme A biosynthesis; CoA from (R)-pantothenate: step 2/5.</text>
</comment>
<comment type="catalytic activity">
    <reaction evidence="3 4">
        <text>N-[(R)-4-phosphopantothenoyl]-L-cysteine + H(+) = (R)-4'-phosphopantetheine + CO2</text>
        <dbReference type="Rhea" id="RHEA:16793"/>
        <dbReference type="ChEBI" id="CHEBI:15378"/>
        <dbReference type="ChEBI" id="CHEBI:16526"/>
        <dbReference type="ChEBI" id="CHEBI:59458"/>
        <dbReference type="ChEBI" id="CHEBI:61723"/>
        <dbReference type="EC" id="4.1.1.36"/>
    </reaction>
</comment>
<dbReference type="Gene3D" id="3.40.50.10300">
    <property type="entry name" value="CoaB-like"/>
    <property type="match status" value="1"/>
</dbReference>
<keyword evidence="3" id="KW-0460">Magnesium</keyword>
<dbReference type="Proteomes" id="UP000469523">
    <property type="component" value="Unassembled WGS sequence"/>
</dbReference>
<feature type="binding site" evidence="3">
    <location>
        <position position="287"/>
    </location>
    <ligand>
        <name>CTP</name>
        <dbReference type="ChEBI" id="CHEBI:37563"/>
    </ligand>
</feature>
<evidence type="ECO:0000259" key="6">
    <source>
        <dbReference type="Pfam" id="PF04127"/>
    </source>
</evidence>
<comment type="pathway">
    <text evidence="3 4">Cofactor biosynthesis; coenzyme A biosynthesis; CoA from (R)-pantothenate: step 3/5.</text>
</comment>
<comment type="function">
    <text evidence="3">Catalyzes two sequential steps in the biosynthesis of coenzyme A. In the first step cysteine is conjugated to 4'-phosphopantothenate to form 4-phosphopantothenoylcysteine. In the second step the latter compound is decarboxylated to form 4'-phosphopantotheine.</text>
</comment>
<dbReference type="AlphaFoldDB" id="A0A6N7XUS9"/>
<dbReference type="InterPro" id="IPR005252">
    <property type="entry name" value="CoaBC"/>
</dbReference>
<keyword evidence="3" id="KW-0511">Multifunctional enzyme</keyword>
<dbReference type="InterPro" id="IPR036551">
    <property type="entry name" value="Flavin_trans-like"/>
</dbReference>
<feature type="binding site" evidence="3">
    <location>
        <begin position="305"/>
        <end position="308"/>
    </location>
    <ligand>
        <name>CTP</name>
        <dbReference type="ChEBI" id="CHEBI:37563"/>
    </ligand>
</feature>
<dbReference type="HAMAP" id="MF_02225">
    <property type="entry name" value="CoaBC"/>
    <property type="match status" value="1"/>
</dbReference>
<evidence type="ECO:0000256" key="1">
    <source>
        <dbReference type="ARBA" id="ARBA00022793"/>
    </source>
</evidence>
<dbReference type="NCBIfam" id="TIGR00521">
    <property type="entry name" value="coaBC_dfp"/>
    <property type="match status" value="1"/>
</dbReference>
<feature type="binding site" evidence="3">
    <location>
        <position position="277"/>
    </location>
    <ligand>
        <name>CTP</name>
        <dbReference type="ChEBI" id="CHEBI:37563"/>
    </ligand>
</feature>
<organism evidence="7 8">
    <name type="scientific">Tissierella pigra</name>
    <dbReference type="NCBI Taxonomy" id="2607614"/>
    <lineage>
        <taxon>Bacteria</taxon>
        <taxon>Bacillati</taxon>
        <taxon>Bacillota</taxon>
        <taxon>Tissierellia</taxon>
        <taxon>Tissierellales</taxon>
        <taxon>Tissierellaceae</taxon>
        <taxon>Tissierella</taxon>
    </lineage>
</organism>
<evidence type="ECO:0000256" key="4">
    <source>
        <dbReference type="RuleBase" id="RU364078"/>
    </source>
</evidence>
<evidence type="ECO:0000256" key="3">
    <source>
        <dbReference type="HAMAP-Rule" id="MF_02225"/>
    </source>
</evidence>
<dbReference type="GO" id="GO:0015941">
    <property type="term" value="P:pantothenate catabolic process"/>
    <property type="evidence" value="ECO:0007669"/>
    <property type="project" value="InterPro"/>
</dbReference>
<reference evidence="7 8" key="1">
    <citation type="submission" date="2019-09" db="EMBL/GenBank/DDBJ databases">
        <title>In-depth cultivation of the pig gut microbiome towards novel bacterial diversity and tailored functional studies.</title>
        <authorList>
            <person name="Wylensek D."/>
            <person name="Hitch T.C.A."/>
            <person name="Clavel T."/>
        </authorList>
    </citation>
    <scope>NUCLEOTIDE SEQUENCE [LARGE SCALE GENOMIC DNA]</scope>
    <source>
        <strain evidence="7 8">WCA3-693-APC-4?</strain>
    </source>
</reference>
<feature type="region of interest" description="Phosphopantothenoylcysteine decarboxylase" evidence="3">
    <location>
        <begin position="1"/>
        <end position="188"/>
    </location>
</feature>
<evidence type="ECO:0000256" key="2">
    <source>
        <dbReference type="ARBA" id="ARBA00023239"/>
    </source>
</evidence>
<evidence type="ECO:0000259" key="5">
    <source>
        <dbReference type="Pfam" id="PF02441"/>
    </source>
</evidence>
<comment type="function">
    <text evidence="4">Catalyzes two steps in the biosynthesis of coenzyme A. In the first step cysteine is conjugated to 4'-phosphopantothenate to form 4-phosphopantothenoylcysteine, in the latter compound is decarboxylated to form 4'-phosphopantotheine.</text>
</comment>
<feature type="domain" description="Flavoprotein" evidence="5">
    <location>
        <begin position="5"/>
        <end position="178"/>
    </location>
</feature>
<keyword evidence="2 3" id="KW-0456">Lyase</keyword>
<protein>
    <recommendedName>
        <fullName evidence="3">Coenzyme A biosynthesis bifunctional protein CoaBC</fullName>
    </recommendedName>
    <alternativeName>
        <fullName evidence="3">DNA/pantothenate metabolism flavoprotein</fullName>
    </alternativeName>
    <alternativeName>
        <fullName evidence="3">Phosphopantothenoylcysteine synthetase/decarboxylase</fullName>
        <shortName evidence="3">PPCS-PPCDC</shortName>
    </alternativeName>
    <domain>
        <recommendedName>
            <fullName evidence="3">Phosphopantothenoylcysteine decarboxylase</fullName>
            <shortName evidence="3">PPC decarboxylase</shortName>
            <shortName evidence="3">PPC-DC</shortName>
            <ecNumber evidence="3">4.1.1.36</ecNumber>
        </recommendedName>
        <alternativeName>
            <fullName evidence="3">CoaC</fullName>
        </alternativeName>
    </domain>
    <domain>
        <recommendedName>
            <fullName evidence="3">Phosphopantothenate--cysteine ligase</fullName>
            <ecNumber evidence="3">6.3.2.5</ecNumber>
        </recommendedName>
        <alternativeName>
            <fullName evidence="3">CoaB</fullName>
        </alternativeName>
        <alternativeName>
            <fullName evidence="3">Phosphopantothenoylcysteine synthetase</fullName>
            <shortName evidence="3">PPC synthetase</shortName>
            <shortName evidence="3">PPC-S</shortName>
        </alternativeName>
    </domain>
</protein>
<sequence>MLKGKNIVLGVTGGIAVYKACEVVSRLKKLNANVDVIMTEGAEEFVTPLTFQTMSKNVVHRKMFNEITSYDVEHISLAQKADIILIAPATANTIGKIANGIADNLLTTVVMASTAKVIFAPAMNTFMYRNPIVKSNIDKLKNLGYEFISPGTGLLACGDYGEGKMPEPSDIIEYVLNSFIEKDLVGKKIVITAGPTIEPLDPVRYMTNHSSGKMGYNIAKEAVERGAEVILVSGPTSLVPPKGVNLINIKTTEDMLNAIDARFDTCNVLIKAAAPADYRPETVSEEKIKKKDNDNELIIKYIKNPDIVAHFGNKKEDQIIVGFAAETNNIYEHAVEKIKKKNLDFIVANDVTKEGAGFNVDTNIVSIIDKEGIKTDYPIMDKRQVAKLILDKVKSILEYKS</sequence>
<feature type="binding site" evidence="3">
    <location>
        <position position="341"/>
    </location>
    <ligand>
        <name>CTP</name>
        <dbReference type="ChEBI" id="CHEBI:37563"/>
    </ligand>
</feature>
<proteinExistence type="inferred from homology"/>
<keyword evidence="3 4" id="KW-0288">FMN</keyword>
<dbReference type="Pfam" id="PF04127">
    <property type="entry name" value="DFP"/>
    <property type="match status" value="1"/>
</dbReference>
<dbReference type="GO" id="GO:0004633">
    <property type="term" value="F:phosphopantothenoylcysteine decarboxylase activity"/>
    <property type="evidence" value="ECO:0007669"/>
    <property type="project" value="UniProtKB-UniRule"/>
</dbReference>
<dbReference type="PANTHER" id="PTHR14359">
    <property type="entry name" value="HOMO-OLIGOMERIC FLAVIN CONTAINING CYS DECARBOXYLASE FAMILY"/>
    <property type="match status" value="1"/>
</dbReference>
<keyword evidence="3 4" id="KW-0285">Flavoprotein</keyword>
<dbReference type="PANTHER" id="PTHR14359:SF6">
    <property type="entry name" value="PHOSPHOPANTOTHENOYLCYSTEINE DECARBOXYLASE"/>
    <property type="match status" value="1"/>
</dbReference>
<evidence type="ECO:0000313" key="8">
    <source>
        <dbReference type="Proteomes" id="UP000469523"/>
    </source>
</evidence>
<dbReference type="InterPro" id="IPR007085">
    <property type="entry name" value="DNA/pantothenate-metab_flavo_C"/>
</dbReference>
<keyword evidence="3 4" id="KW-0436">Ligase</keyword>
<dbReference type="UniPathway" id="UPA00241">
    <property type="reaction ID" value="UER00353"/>
</dbReference>
<dbReference type="EC" id="4.1.1.36" evidence="3"/>
<comment type="caution">
    <text evidence="7">The sequence shown here is derived from an EMBL/GenBank/DDBJ whole genome shotgun (WGS) entry which is preliminary data.</text>
</comment>
<dbReference type="InterPro" id="IPR003382">
    <property type="entry name" value="Flavoprotein"/>
</dbReference>
<dbReference type="GO" id="GO:0071513">
    <property type="term" value="C:phosphopantothenoylcysteine decarboxylase complex"/>
    <property type="evidence" value="ECO:0007669"/>
    <property type="project" value="TreeGrafter"/>
</dbReference>
<accession>A0A6N7XUS9</accession>
<keyword evidence="8" id="KW-1185">Reference proteome</keyword>
<gene>
    <name evidence="3 7" type="primary">coaBC</name>
    <name evidence="7" type="ORF">FYJ83_01180</name>
</gene>
<feature type="active site" description="Proton donor" evidence="3">
    <location>
        <position position="157"/>
    </location>
</feature>
<keyword evidence="1 3" id="KW-0210">Decarboxylase</keyword>
<feature type="domain" description="DNA/pantothenate metabolism flavoprotein C-terminal" evidence="6">
    <location>
        <begin position="184"/>
        <end position="395"/>
    </location>
</feature>
<evidence type="ECO:0000313" key="7">
    <source>
        <dbReference type="EMBL" id="MSU00078.1"/>
    </source>
</evidence>
<dbReference type="EMBL" id="VUNQ01000001">
    <property type="protein sequence ID" value="MSU00078.1"/>
    <property type="molecule type" value="Genomic_DNA"/>
</dbReference>
<comment type="cofactor">
    <cofactor evidence="3">
        <name>Mg(2+)</name>
        <dbReference type="ChEBI" id="CHEBI:18420"/>
    </cofactor>
</comment>
<dbReference type="Gene3D" id="3.40.50.1950">
    <property type="entry name" value="Flavin prenyltransferase-like"/>
    <property type="match status" value="1"/>
</dbReference>
<dbReference type="GO" id="GO:0004632">
    <property type="term" value="F:phosphopantothenate--cysteine ligase activity"/>
    <property type="evidence" value="ECO:0007669"/>
    <property type="project" value="UniProtKB-UniRule"/>
</dbReference>
<comment type="catalytic activity">
    <reaction evidence="3 4">
        <text>(R)-4'-phosphopantothenate + L-cysteine + CTP = N-[(R)-4-phosphopantothenoyl]-L-cysteine + CMP + diphosphate + H(+)</text>
        <dbReference type="Rhea" id="RHEA:19397"/>
        <dbReference type="ChEBI" id="CHEBI:10986"/>
        <dbReference type="ChEBI" id="CHEBI:15378"/>
        <dbReference type="ChEBI" id="CHEBI:33019"/>
        <dbReference type="ChEBI" id="CHEBI:35235"/>
        <dbReference type="ChEBI" id="CHEBI:37563"/>
        <dbReference type="ChEBI" id="CHEBI:59458"/>
        <dbReference type="ChEBI" id="CHEBI:60377"/>
        <dbReference type="EC" id="6.3.2.5"/>
    </reaction>
</comment>